<dbReference type="EMBL" id="JACBZP010000001">
    <property type="protein sequence ID" value="NYI68322.1"/>
    <property type="molecule type" value="Genomic_DNA"/>
</dbReference>
<dbReference type="PANTHER" id="PTHR22604">
    <property type="entry name" value="OXIDOREDUCTASES"/>
    <property type="match status" value="1"/>
</dbReference>
<comment type="similarity">
    <text evidence="1">Belongs to the Gfo/Idh/MocA family.</text>
</comment>
<sequence>MRMTYPASSLGVGGRSTFRDSQLTADPLVPTGDPLNWGVVSTGNIARTVTKELALLPDAGLHAVSSRSAESAQAFASEFGFTKSYVGHRQLLADDDVDIVYVAAPHGQHYSIVHDALTAGKHVLCEKAFTIDALEAAELVRLAGMNRVFLMEALWTRFLPSFQRALQIVHSGDLGTPHWARADLGFPAPRTTPLGRIWDPHAGGGALLDLGVYTLTWPVSVFGLPETVTAVGQLSAEGVDQQCDLQLSYKDAFAHATCSLVARCGATATIAAEDGRLDVFEGGNHPRTLVLTDSNGDVRAERFQPAGRGYTYELREVMDCVRAGKLESDLMPLAETQAVMSIFDEVRRQLGVHYPTTAERAE</sequence>
<keyword evidence="2" id="KW-0560">Oxidoreductase</keyword>
<feature type="domain" description="Gfo/Idh/MocA-like oxidoreductase N-terminal" evidence="4">
    <location>
        <begin position="35"/>
        <end position="151"/>
    </location>
</feature>
<dbReference type="GO" id="GO:0016491">
    <property type="term" value="F:oxidoreductase activity"/>
    <property type="evidence" value="ECO:0007669"/>
    <property type="project" value="UniProtKB-KW"/>
</dbReference>
<dbReference type="Gene3D" id="3.40.50.720">
    <property type="entry name" value="NAD(P)-binding Rossmann-like Domain"/>
    <property type="match status" value="1"/>
</dbReference>
<accession>A0A7Z0D3Q4</accession>
<evidence type="ECO:0000256" key="3">
    <source>
        <dbReference type="ARBA" id="ARBA00023027"/>
    </source>
</evidence>
<evidence type="ECO:0000313" key="7">
    <source>
        <dbReference type="Proteomes" id="UP000539111"/>
    </source>
</evidence>
<dbReference type="Gene3D" id="3.30.360.10">
    <property type="entry name" value="Dihydrodipicolinate Reductase, domain 2"/>
    <property type="match status" value="1"/>
</dbReference>
<proteinExistence type="inferred from homology"/>
<evidence type="ECO:0000256" key="2">
    <source>
        <dbReference type="ARBA" id="ARBA00023002"/>
    </source>
</evidence>
<evidence type="ECO:0000313" key="6">
    <source>
        <dbReference type="EMBL" id="NYI68322.1"/>
    </source>
</evidence>
<dbReference type="InterPro" id="IPR055170">
    <property type="entry name" value="GFO_IDH_MocA-like_dom"/>
</dbReference>
<evidence type="ECO:0000259" key="4">
    <source>
        <dbReference type="Pfam" id="PF01408"/>
    </source>
</evidence>
<reference evidence="6 7" key="1">
    <citation type="submission" date="2020-07" db="EMBL/GenBank/DDBJ databases">
        <title>Sequencing the genomes of 1000 actinobacteria strains.</title>
        <authorList>
            <person name="Klenk H.-P."/>
        </authorList>
    </citation>
    <scope>NUCLEOTIDE SEQUENCE [LARGE SCALE GENOMIC DNA]</scope>
    <source>
        <strain evidence="6 7">DSM 26341</strain>
    </source>
</reference>
<dbReference type="SUPFAM" id="SSF55347">
    <property type="entry name" value="Glyceraldehyde-3-phosphate dehydrogenase-like, C-terminal domain"/>
    <property type="match status" value="1"/>
</dbReference>
<dbReference type="PANTHER" id="PTHR22604:SF105">
    <property type="entry name" value="TRANS-1,2-DIHYDROBENZENE-1,2-DIOL DEHYDROGENASE"/>
    <property type="match status" value="1"/>
</dbReference>
<feature type="domain" description="GFO/IDH/MocA-like oxidoreductase" evidence="5">
    <location>
        <begin position="162"/>
        <end position="277"/>
    </location>
</feature>
<name>A0A7Z0D3Q4_9MICO</name>
<evidence type="ECO:0000256" key="1">
    <source>
        <dbReference type="ARBA" id="ARBA00010928"/>
    </source>
</evidence>
<dbReference type="SUPFAM" id="SSF51735">
    <property type="entry name" value="NAD(P)-binding Rossmann-fold domains"/>
    <property type="match status" value="1"/>
</dbReference>
<dbReference type="GO" id="GO:0000166">
    <property type="term" value="F:nucleotide binding"/>
    <property type="evidence" value="ECO:0007669"/>
    <property type="project" value="InterPro"/>
</dbReference>
<evidence type="ECO:0000259" key="5">
    <source>
        <dbReference type="Pfam" id="PF22725"/>
    </source>
</evidence>
<gene>
    <name evidence="6" type="ORF">BJY26_002628</name>
</gene>
<dbReference type="AlphaFoldDB" id="A0A7Z0D3Q4"/>
<keyword evidence="3" id="KW-0520">NAD</keyword>
<dbReference type="InterPro" id="IPR050984">
    <property type="entry name" value="Gfo/Idh/MocA_domain"/>
</dbReference>
<dbReference type="InterPro" id="IPR000683">
    <property type="entry name" value="Gfo/Idh/MocA-like_OxRdtase_N"/>
</dbReference>
<dbReference type="InterPro" id="IPR036291">
    <property type="entry name" value="NAD(P)-bd_dom_sf"/>
</dbReference>
<keyword evidence="7" id="KW-1185">Reference proteome</keyword>
<organism evidence="6 7">
    <name type="scientific">Spelaeicoccus albus</name>
    <dbReference type="NCBI Taxonomy" id="1280376"/>
    <lineage>
        <taxon>Bacteria</taxon>
        <taxon>Bacillati</taxon>
        <taxon>Actinomycetota</taxon>
        <taxon>Actinomycetes</taxon>
        <taxon>Micrococcales</taxon>
        <taxon>Brevibacteriaceae</taxon>
        <taxon>Spelaeicoccus</taxon>
    </lineage>
</organism>
<dbReference type="Pfam" id="PF01408">
    <property type="entry name" value="GFO_IDH_MocA"/>
    <property type="match status" value="1"/>
</dbReference>
<protein>
    <submittedName>
        <fullName evidence="6">Putative dehydrogenase</fullName>
    </submittedName>
</protein>
<dbReference type="Proteomes" id="UP000539111">
    <property type="component" value="Unassembled WGS sequence"/>
</dbReference>
<comment type="caution">
    <text evidence="6">The sequence shown here is derived from an EMBL/GenBank/DDBJ whole genome shotgun (WGS) entry which is preliminary data.</text>
</comment>
<dbReference type="Pfam" id="PF22725">
    <property type="entry name" value="GFO_IDH_MocA_C3"/>
    <property type="match status" value="1"/>
</dbReference>